<evidence type="ECO:0000313" key="1">
    <source>
        <dbReference type="EMBL" id="KAH3854530.1"/>
    </source>
</evidence>
<organism evidence="1 2">
    <name type="scientific">Dreissena polymorpha</name>
    <name type="common">Zebra mussel</name>
    <name type="synonym">Mytilus polymorpha</name>
    <dbReference type="NCBI Taxonomy" id="45954"/>
    <lineage>
        <taxon>Eukaryota</taxon>
        <taxon>Metazoa</taxon>
        <taxon>Spiralia</taxon>
        <taxon>Lophotrochozoa</taxon>
        <taxon>Mollusca</taxon>
        <taxon>Bivalvia</taxon>
        <taxon>Autobranchia</taxon>
        <taxon>Heteroconchia</taxon>
        <taxon>Euheterodonta</taxon>
        <taxon>Imparidentia</taxon>
        <taxon>Neoheterodontei</taxon>
        <taxon>Myida</taxon>
        <taxon>Dreissenoidea</taxon>
        <taxon>Dreissenidae</taxon>
        <taxon>Dreissena</taxon>
    </lineage>
</organism>
<gene>
    <name evidence="1" type="ORF">DPMN_097073</name>
</gene>
<reference evidence="1" key="1">
    <citation type="journal article" date="2019" name="bioRxiv">
        <title>The Genome of the Zebra Mussel, Dreissena polymorpha: A Resource for Invasive Species Research.</title>
        <authorList>
            <person name="McCartney M.A."/>
            <person name="Auch B."/>
            <person name="Kono T."/>
            <person name="Mallez S."/>
            <person name="Zhang Y."/>
            <person name="Obille A."/>
            <person name="Becker A."/>
            <person name="Abrahante J.E."/>
            <person name="Garbe J."/>
            <person name="Badalamenti J.P."/>
            <person name="Herman A."/>
            <person name="Mangelson H."/>
            <person name="Liachko I."/>
            <person name="Sullivan S."/>
            <person name="Sone E.D."/>
            <person name="Koren S."/>
            <person name="Silverstein K.A.T."/>
            <person name="Beckman K.B."/>
            <person name="Gohl D.M."/>
        </authorList>
    </citation>
    <scope>NUCLEOTIDE SEQUENCE</scope>
    <source>
        <strain evidence="1">Duluth1</strain>
        <tissue evidence="1">Whole animal</tissue>
    </source>
</reference>
<accession>A0A9D4LAL1</accession>
<comment type="caution">
    <text evidence="1">The sequence shown here is derived from an EMBL/GenBank/DDBJ whole genome shotgun (WGS) entry which is preliminary data.</text>
</comment>
<proteinExistence type="predicted"/>
<dbReference type="AlphaFoldDB" id="A0A9D4LAL1"/>
<dbReference type="EMBL" id="JAIWYP010000003">
    <property type="protein sequence ID" value="KAH3854530.1"/>
    <property type="molecule type" value="Genomic_DNA"/>
</dbReference>
<sequence>MWTQLQDEMSFGNLLVTALISWLLEVENIHVLINCYFAESGGHLKVLFHLMPSSL</sequence>
<dbReference type="Proteomes" id="UP000828390">
    <property type="component" value="Unassembled WGS sequence"/>
</dbReference>
<evidence type="ECO:0000313" key="2">
    <source>
        <dbReference type="Proteomes" id="UP000828390"/>
    </source>
</evidence>
<protein>
    <submittedName>
        <fullName evidence="1">Uncharacterized protein</fullName>
    </submittedName>
</protein>
<reference evidence="1" key="2">
    <citation type="submission" date="2020-11" db="EMBL/GenBank/DDBJ databases">
        <authorList>
            <person name="McCartney M.A."/>
            <person name="Auch B."/>
            <person name="Kono T."/>
            <person name="Mallez S."/>
            <person name="Becker A."/>
            <person name="Gohl D.M."/>
            <person name="Silverstein K.A.T."/>
            <person name="Koren S."/>
            <person name="Bechman K.B."/>
            <person name="Herman A."/>
            <person name="Abrahante J.E."/>
            <person name="Garbe J."/>
        </authorList>
    </citation>
    <scope>NUCLEOTIDE SEQUENCE</scope>
    <source>
        <strain evidence="1">Duluth1</strain>
        <tissue evidence="1">Whole animal</tissue>
    </source>
</reference>
<keyword evidence="2" id="KW-1185">Reference proteome</keyword>
<name>A0A9D4LAL1_DREPO</name>